<reference evidence="3 4" key="1">
    <citation type="journal article" date="2017" name="Mol. Biol. Evol.">
        <title>The 4-celled Tetrabaena socialis nuclear genome reveals the essential components for genetic control of cell number at the origin of multicellularity in the volvocine lineage.</title>
        <authorList>
            <person name="Featherston J."/>
            <person name="Arakaki Y."/>
            <person name="Hanschen E.R."/>
            <person name="Ferris P.J."/>
            <person name="Michod R.E."/>
            <person name="Olson B.J.S.C."/>
            <person name="Nozaki H."/>
            <person name="Durand P.M."/>
        </authorList>
    </citation>
    <scope>NUCLEOTIDE SEQUENCE [LARGE SCALE GENOMIC DNA]</scope>
    <source>
        <strain evidence="3 4">NIES-571</strain>
    </source>
</reference>
<name>A0A2J8A066_9CHLO</name>
<dbReference type="AlphaFoldDB" id="A0A2J8A066"/>
<evidence type="ECO:0000256" key="1">
    <source>
        <dbReference type="SAM" id="MobiDB-lite"/>
    </source>
</evidence>
<proteinExistence type="predicted"/>
<dbReference type="InterPro" id="IPR036893">
    <property type="entry name" value="SBP_sf"/>
</dbReference>
<protein>
    <recommendedName>
        <fullName evidence="2">SBP-type domain-containing protein</fullName>
    </recommendedName>
</protein>
<evidence type="ECO:0000259" key="2">
    <source>
        <dbReference type="Pfam" id="PF03110"/>
    </source>
</evidence>
<keyword evidence="4" id="KW-1185">Reference proteome</keyword>
<dbReference type="Gene3D" id="4.10.1100.10">
    <property type="entry name" value="Transcription factor, SBP-box domain"/>
    <property type="match status" value="1"/>
</dbReference>
<gene>
    <name evidence="3" type="ORF">TSOC_007810</name>
</gene>
<comment type="caution">
    <text evidence="3">The sequence shown here is derived from an EMBL/GenBank/DDBJ whole genome shotgun (WGS) entry which is preliminary data.</text>
</comment>
<feature type="domain" description="SBP-type" evidence="2">
    <location>
        <begin position="105"/>
        <end position="134"/>
    </location>
</feature>
<dbReference type="Pfam" id="PF03110">
    <property type="entry name" value="SBP"/>
    <property type="match status" value="1"/>
</dbReference>
<dbReference type="InterPro" id="IPR004333">
    <property type="entry name" value="SBP_dom"/>
</dbReference>
<dbReference type="EMBL" id="PGGS01000273">
    <property type="protein sequence ID" value="PNH05896.1"/>
    <property type="molecule type" value="Genomic_DNA"/>
</dbReference>
<dbReference type="GO" id="GO:0005634">
    <property type="term" value="C:nucleus"/>
    <property type="evidence" value="ECO:0007669"/>
    <property type="project" value="InterPro"/>
</dbReference>
<feature type="compositionally biased region" description="Basic and acidic residues" evidence="1">
    <location>
        <begin position="60"/>
        <end position="77"/>
    </location>
</feature>
<accession>A0A2J8A066</accession>
<organism evidence="3 4">
    <name type="scientific">Tetrabaena socialis</name>
    <dbReference type="NCBI Taxonomy" id="47790"/>
    <lineage>
        <taxon>Eukaryota</taxon>
        <taxon>Viridiplantae</taxon>
        <taxon>Chlorophyta</taxon>
        <taxon>core chlorophytes</taxon>
        <taxon>Chlorophyceae</taxon>
        <taxon>CS clade</taxon>
        <taxon>Chlamydomonadales</taxon>
        <taxon>Tetrabaenaceae</taxon>
        <taxon>Tetrabaena</taxon>
    </lineage>
</organism>
<feature type="region of interest" description="Disordered" evidence="1">
    <location>
        <begin position="55"/>
        <end position="80"/>
    </location>
</feature>
<dbReference type="GO" id="GO:0003677">
    <property type="term" value="F:DNA binding"/>
    <property type="evidence" value="ECO:0007669"/>
    <property type="project" value="InterPro"/>
</dbReference>
<sequence length="166" mass="18041">MDGDLHVGELWDLDTQHTELGWTLAGYRWDPVGLVATKRTAEAAALQVNLERFSGGDSGGTHEHYDPGMELEPHEDGDNSCLDPDVLAAAPVYLPQPAGCKSLLCQVAGCGQSLEGMKGYFLRHRVCEEHSKRKRKAQPPHRMVFLDPDGGGDAFLPAAPFFVSLA</sequence>
<dbReference type="Proteomes" id="UP000236333">
    <property type="component" value="Unassembled WGS sequence"/>
</dbReference>
<evidence type="ECO:0000313" key="3">
    <source>
        <dbReference type="EMBL" id="PNH05896.1"/>
    </source>
</evidence>
<evidence type="ECO:0000313" key="4">
    <source>
        <dbReference type="Proteomes" id="UP000236333"/>
    </source>
</evidence>
<dbReference type="SUPFAM" id="SSF103612">
    <property type="entry name" value="SBT domain"/>
    <property type="match status" value="1"/>
</dbReference>